<evidence type="ECO:0000313" key="2">
    <source>
        <dbReference type="EMBL" id="MBC5754061.1"/>
    </source>
</evidence>
<evidence type="ECO:0000313" key="3">
    <source>
        <dbReference type="Proteomes" id="UP000621540"/>
    </source>
</evidence>
<evidence type="ECO:0000256" key="1">
    <source>
        <dbReference type="SAM" id="Phobius"/>
    </source>
</evidence>
<dbReference type="Proteomes" id="UP000621540">
    <property type="component" value="Unassembled WGS sequence"/>
</dbReference>
<keyword evidence="1" id="KW-0472">Membrane</keyword>
<accession>A0ABR7IAU3</accession>
<feature type="transmembrane region" description="Helical" evidence="1">
    <location>
        <begin position="6"/>
        <end position="24"/>
    </location>
</feature>
<dbReference type="RefSeq" id="WP_022515134.1">
    <property type="nucleotide sequence ID" value="NZ_JACOQH010000005.1"/>
</dbReference>
<sequence>MQKTVLFVGYLIAVNLLGIALMGIDKQKARKRKWRIPERTLFLCALLGGSAGAWAGMYLFRHKTRHWYFVVGMPLILAVQIAVAVWLSNGGAGFTFA</sequence>
<keyword evidence="3" id="KW-1185">Reference proteome</keyword>
<proteinExistence type="predicted"/>
<organism evidence="2 3">
    <name type="scientific">Roseburia yibonii</name>
    <dbReference type="NCBI Taxonomy" id="2763063"/>
    <lineage>
        <taxon>Bacteria</taxon>
        <taxon>Bacillati</taxon>
        <taxon>Bacillota</taxon>
        <taxon>Clostridia</taxon>
        <taxon>Lachnospirales</taxon>
        <taxon>Lachnospiraceae</taxon>
        <taxon>Roseburia</taxon>
    </lineage>
</organism>
<feature type="transmembrane region" description="Helical" evidence="1">
    <location>
        <begin position="40"/>
        <end position="60"/>
    </location>
</feature>
<name>A0ABR7IAU3_9FIRM</name>
<dbReference type="EMBL" id="JACOQH010000005">
    <property type="protein sequence ID" value="MBC5754061.1"/>
    <property type="molecule type" value="Genomic_DNA"/>
</dbReference>
<keyword evidence="1" id="KW-1133">Transmembrane helix</keyword>
<dbReference type="InterPro" id="IPR010718">
    <property type="entry name" value="DUF1294"/>
</dbReference>
<reference evidence="2 3" key="1">
    <citation type="submission" date="2020-08" db="EMBL/GenBank/DDBJ databases">
        <title>Genome public.</title>
        <authorList>
            <person name="Liu C."/>
            <person name="Sun Q."/>
        </authorList>
    </citation>
    <scope>NUCLEOTIDE SEQUENCE [LARGE SCALE GENOMIC DNA]</scope>
    <source>
        <strain evidence="2 3">BX0805</strain>
    </source>
</reference>
<dbReference type="Pfam" id="PF06961">
    <property type="entry name" value="DUF1294"/>
    <property type="match status" value="1"/>
</dbReference>
<keyword evidence="1" id="KW-0812">Transmembrane</keyword>
<protein>
    <submittedName>
        <fullName evidence="2">DUF1294 domain-containing protein</fullName>
    </submittedName>
</protein>
<comment type="caution">
    <text evidence="2">The sequence shown here is derived from an EMBL/GenBank/DDBJ whole genome shotgun (WGS) entry which is preliminary data.</text>
</comment>
<gene>
    <name evidence="2" type="ORF">H8Z76_08470</name>
</gene>
<feature type="transmembrane region" description="Helical" evidence="1">
    <location>
        <begin position="66"/>
        <end position="87"/>
    </location>
</feature>